<organism evidence="1 2">
    <name type="scientific">Vigna mungo</name>
    <name type="common">Black gram</name>
    <name type="synonym">Phaseolus mungo</name>
    <dbReference type="NCBI Taxonomy" id="3915"/>
    <lineage>
        <taxon>Eukaryota</taxon>
        <taxon>Viridiplantae</taxon>
        <taxon>Streptophyta</taxon>
        <taxon>Embryophyta</taxon>
        <taxon>Tracheophyta</taxon>
        <taxon>Spermatophyta</taxon>
        <taxon>Magnoliopsida</taxon>
        <taxon>eudicotyledons</taxon>
        <taxon>Gunneridae</taxon>
        <taxon>Pentapetalae</taxon>
        <taxon>rosids</taxon>
        <taxon>fabids</taxon>
        <taxon>Fabales</taxon>
        <taxon>Fabaceae</taxon>
        <taxon>Papilionoideae</taxon>
        <taxon>50 kb inversion clade</taxon>
        <taxon>NPAAA clade</taxon>
        <taxon>indigoferoid/millettioid clade</taxon>
        <taxon>Phaseoleae</taxon>
        <taxon>Vigna</taxon>
    </lineage>
</organism>
<proteinExistence type="predicted"/>
<dbReference type="Proteomes" id="UP001374535">
    <property type="component" value="Chromosome 5"/>
</dbReference>
<dbReference type="AlphaFoldDB" id="A0AAQ3NH80"/>
<evidence type="ECO:0000313" key="2">
    <source>
        <dbReference type="Proteomes" id="UP001374535"/>
    </source>
</evidence>
<accession>A0AAQ3NH80</accession>
<dbReference type="EMBL" id="CP144696">
    <property type="protein sequence ID" value="WVZ10215.1"/>
    <property type="molecule type" value="Genomic_DNA"/>
</dbReference>
<name>A0AAQ3NH80_VIGMU</name>
<reference evidence="1 2" key="1">
    <citation type="journal article" date="2023" name="Life. Sci Alliance">
        <title>Evolutionary insights into 3D genome organization and epigenetic landscape of Vigna mungo.</title>
        <authorList>
            <person name="Junaid A."/>
            <person name="Singh B."/>
            <person name="Bhatia S."/>
        </authorList>
    </citation>
    <scope>NUCLEOTIDE SEQUENCE [LARGE SCALE GENOMIC DNA]</scope>
    <source>
        <strain evidence="1">Urdbean</strain>
    </source>
</reference>
<evidence type="ECO:0000313" key="1">
    <source>
        <dbReference type="EMBL" id="WVZ10215.1"/>
    </source>
</evidence>
<sequence>MGSTAFSIFHSSGPHSRLLAYPHFLPLQYVLHTPSSTNFKPLLLFSLFFFSHSNAILTSPDAISRTNTLVGVASWIRNAGPNFGSSWMAKCTWPRRCPKSVPTTRVPSWVRLVKTVRADFNLERLGFFLCSVVILACCDDI</sequence>
<protein>
    <submittedName>
        <fullName evidence="1">Uncharacterized protein</fullName>
    </submittedName>
</protein>
<keyword evidence="2" id="KW-1185">Reference proteome</keyword>
<gene>
    <name evidence="1" type="ORF">V8G54_014745</name>
</gene>